<protein>
    <submittedName>
        <fullName evidence="5">Uncharacterized protein</fullName>
    </submittedName>
</protein>
<dbReference type="SUPFAM" id="SSF50978">
    <property type="entry name" value="WD40 repeat-like"/>
    <property type="match status" value="1"/>
</dbReference>
<sequence length="371" mass="41214">MSRSYGAKNTNDRQHLTPDKPYSNPRRVYSNSVGYTYQPYSYTSPQGSMLNRNISSYHYDSSKVLYAGDWGLQDLICVGSFSDDSENSISLVQPNAYNNLQLELQSETRLTFPPTKIMFEPVGANTNQMQSILTSGDTLRLFNINPESRALELRMKYTKSSQQGSSAPLTSFDWNKNDSNLVITSSVDTTCTLWDLNSQSVRTQLIAHDREVFDVNFIPNSTTQFISAGADGSARLFDLRALDNSTIIYEQEHSLVRIGMCPFDNNILYAICQDSNSVMILDIRSMRNPLKVLTGHQLSVNNARWLPPTRSGNRLATAGDDCQILVWDVNTGGIQGAFTESSEINNLLASPNGEFLGAISGKSIQGISTEF</sequence>
<dbReference type="InterPro" id="IPR015943">
    <property type="entry name" value="WD40/YVTN_repeat-like_dom_sf"/>
</dbReference>
<dbReference type="PANTHER" id="PTHR19919">
    <property type="entry name" value="WD REPEAT CONTAINING PROTEIN"/>
    <property type="match status" value="1"/>
</dbReference>
<keyword evidence="2" id="KW-0677">Repeat</keyword>
<dbReference type="SMART" id="SM00320">
    <property type="entry name" value="WD40"/>
    <property type="match status" value="3"/>
</dbReference>
<dbReference type="InterPro" id="IPR036322">
    <property type="entry name" value="WD40_repeat_dom_sf"/>
</dbReference>
<dbReference type="EMBL" id="BTGC01000008">
    <property type="protein sequence ID" value="GMM52217.1"/>
    <property type="molecule type" value="Genomic_DNA"/>
</dbReference>
<feature type="region of interest" description="Disordered" evidence="4">
    <location>
        <begin position="1"/>
        <end position="28"/>
    </location>
</feature>
<feature type="repeat" description="WD" evidence="3">
    <location>
        <begin position="162"/>
        <end position="204"/>
    </location>
</feature>
<dbReference type="AlphaFoldDB" id="A0AAV5RLU4"/>
<evidence type="ECO:0000256" key="1">
    <source>
        <dbReference type="ARBA" id="ARBA00022574"/>
    </source>
</evidence>
<organism evidence="5 6">
    <name type="scientific">Starmerella bacillaris</name>
    <name type="common">Yeast</name>
    <name type="synonym">Candida zemplinina</name>
    <dbReference type="NCBI Taxonomy" id="1247836"/>
    <lineage>
        <taxon>Eukaryota</taxon>
        <taxon>Fungi</taxon>
        <taxon>Dikarya</taxon>
        <taxon>Ascomycota</taxon>
        <taxon>Saccharomycotina</taxon>
        <taxon>Dipodascomycetes</taxon>
        <taxon>Dipodascales</taxon>
        <taxon>Trichomonascaceae</taxon>
        <taxon>Starmerella</taxon>
    </lineage>
</organism>
<evidence type="ECO:0000313" key="6">
    <source>
        <dbReference type="Proteomes" id="UP001362899"/>
    </source>
</evidence>
<evidence type="ECO:0000256" key="4">
    <source>
        <dbReference type="SAM" id="MobiDB-lite"/>
    </source>
</evidence>
<dbReference type="PROSITE" id="PS50294">
    <property type="entry name" value="WD_REPEATS_REGION"/>
    <property type="match status" value="1"/>
</dbReference>
<dbReference type="PROSITE" id="PS50082">
    <property type="entry name" value="WD_REPEATS_2"/>
    <property type="match status" value="3"/>
</dbReference>
<proteinExistence type="predicted"/>
<dbReference type="PROSITE" id="PS00678">
    <property type="entry name" value="WD_REPEATS_1"/>
    <property type="match status" value="2"/>
</dbReference>
<reference evidence="5 6" key="1">
    <citation type="journal article" date="2023" name="Elife">
        <title>Identification of key yeast species and microbe-microbe interactions impacting larval growth of Drosophila in the wild.</title>
        <authorList>
            <person name="Mure A."/>
            <person name="Sugiura Y."/>
            <person name="Maeda R."/>
            <person name="Honda K."/>
            <person name="Sakurai N."/>
            <person name="Takahashi Y."/>
            <person name="Watada M."/>
            <person name="Katoh T."/>
            <person name="Gotoh A."/>
            <person name="Gotoh Y."/>
            <person name="Taniguchi I."/>
            <person name="Nakamura K."/>
            <person name="Hayashi T."/>
            <person name="Katayama T."/>
            <person name="Uemura T."/>
            <person name="Hattori Y."/>
        </authorList>
    </citation>
    <scope>NUCLEOTIDE SEQUENCE [LARGE SCALE GENOMIC DNA]</scope>
    <source>
        <strain evidence="5 6">SB-73</strain>
    </source>
</reference>
<dbReference type="InterPro" id="IPR001680">
    <property type="entry name" value="WD40_rpt"/>
</dbReference>
<evidence type="ECO:0000313" key="5">
    <source>
        <dbReference type="EMBL" id="GMM52217.1"/>
    </source>
</evidence>
<dbReference type="InterPro" id="IPR045159">
    <property type="entry name" value="DCAF7-like"/>
</dbReference>
<gene>
    <name evidence="5" type="ORF">DASB73_031800</name>
</gene>
<dbReference type="Proteomes" id="UP001362899">
    <property type="component" value="Unassembled WGS sequence"/>
</dbReference>
<evidence type="ECO:0000256" key="2">
    <source>
        <dbReference type="ARBA" id="ARBA00022737"/>
    </source>
</evidence>
<feature type="repeat" description="WD" evidence="3">
    <location>
        <begin position="293"/>
        <end position="332"/>
    </location>
</feature>
<dbReference type="InterPro" id="IPR019775">
    <property type="entry name" value="WD40_repeat_CS"/>
</dbReference>
<keyword evidence="6" id="KW-1185">Reference proteome</keyword>
<feature type="repeat" description="WD" evidence="3">
    <location>
        <begin position="205"/>
        <end position="247"/>
    </location>
</feature>
<accession>A0AAV5RLU4</accession>
<comment type="caution">
    <text evidence="5">The sequence shown here is derived from an EMBL/GenBank/DDBJ whole genome shotgun (WGS) entry which is preliminary data.</text>
</comment>
<dbReference type="Pfam" id="PF00400">
    <property type="entry name" value="WD40"/>
    <property type="match status" value="3"/>
</dbReference>
<evidence type="ECO:0000256" key="3">
    <source>
        <dbReference type="PROSITE-ProRule" id="PRU00221"/>
    </source>
</evidence>
<keyword evidence="1 3" id="KW-0853">WD repeat</keyword>
<name>A0AAV5RLU4_STABA</name>
<dbReference type="Gene3D" id="2.130.10.10">
    <property type="entry name" value="YVTN repeat-like/Quinoprotein amine dehydrogenase"/>
    <property type="match status" value="1"/>
</dbReference>